<dbReference type="Proteomes" id="UP000009022">
    <property type="component" value="Unassembled WGS sequence"/>
</dbReference>
<evidence type="ECO:0000256" key="1">
    <source>
        <dbReference type="ARBA" id="ARBA00022737"/>
    </source>
</evidence>
<reference evidence="3 4" key="1">
    <citation type="journal article" date="2008" name="Nature">
        <title>The Trichoplax genome and the nature of placozoans.</title>
        <authorList>
            <person name="Srivastava M."/>
            <person name="Begovic E."/>
            <person name="Chapman J."/>
            <person name="Putnam N.H."/>
            <person name="Hellsten U."/>
            <person name="Kawashima T."/>
            <person name="Kuo A."/>
            <person name="Mitros T."/>
            <person name="Salamov A."/>
            <person name="Carpenter M.L."/>
            <person name="Signorovitch A.Y."/>
            <person name="Moreno M.A."/>
            <person name="Kamm K."/>
            <person name="Grimwood J."/>
            <person name="Schmutz J."/>
            <person name="Shapiro H."/>
            <person name="Grigoriev I.V."/>
            <person name="Buss L.W."/>
            <person name="Schierwater B."/>
            <person name="Dellaporta S.L."/>
            <person name="Rokhsar D.S."/>
        </authorList>
    </citation>
    <scope>NUCLEOTIDE SEQUENCE [LARGE SCALE GENOMIC DNA]</scope>
    <source>
        <strain evidence="3 4">Grell-BS-1999</strain>
    </source>
</reference>
<dbReference type="PROSITE" id="PS50222">
    <property type="entry name" value="EF_HAND_2"/>
    <property type="match status" value="1"/>
</dbReference>
<dbReference type="KEGG" id="tad:TRIADDRAFT_56148"/>
<dbReference type="InterPro" id="IPR051242">
    <property type="entry name" value="WD-EF-hand_domain"/>
</dbReference>
<evidence type="ECO:0000313" key="3">
    <source>
        <dbReference type="EMBL" id="EDV24387.1"/>
    </source>
</evidence>
<keyword evidence="4" id="KW-1185">Reference proteome</keyword>
<feature type="domain" description="EF-hand" evidence="2">
    <location>
        <begin position="74"/>
        <end position="109"/>
    </location>
</feature>
<dbReference type="InterPro" id="IPR002048">
    <property type="entry name" value="EF_hand_dom"/>
</dbReference>
<dbReference type="RefSeq" id="XP_002112277.1">
    <property type="nucleotide sequence ID" value="XM_002112241.1"/>
</dbReference>
<evidence type="ECO:0000313" key="4">
    <source>
        <dbReference type="Proteomes" id="UP000009022"/>
    </source>
</evidence>
<name>B3RXB3_TRIAD</name>
<sequence length="159" mass="18524">MLVCLIQEQFNNCGSRGIRQFGPSPYPKKCIRRKGIFKFIKKYTSLEANANKGRILTKKEFIRVFGSLAGLQGNNNEQIELLFMKIDSCCNDYISWNEFCTYMQLEYAEKEDAYLHGKEVDFTVPAVTSNTPHREQFLRILNTSDNNFVIMSQYQHVTR</sequence>
<dbReference type="EMBL" id="DS985245">
    <property type="protein sequence ID" value="EDV24387.1"/>
    <property type="molecule type" value="Genomic_DNA"/>
</dbReference>
<dbReference type="Gene3D" id="1.10.238.10">
    <property type="entry name" value="EF-hand"/>
    <property type="match status" value="1"/>
</dbReference>
<dbReference type="SUPFAM" id="SSF47473">
    <property type="entry name" value="EF-hand"/>
    <property type="match status" value="1"/>
</dbReference>
<dbReference type="InterPro" id="IPR011992">
    <property type="entry name" value="EF-hand-dom_pair"/>
</dbReference>
<evidence type="ECO:0000259" key="2">
    <source>
        <dbReference type="PROSITE" id="PS50222"/>
    </source>
</evidence>
<accession>B3RXB3</accession>
<dbReference type="OrthoDB" id="75172at2759"/>
<dbReference type="CTD" id="6753490"/>
<dbReference type="InParanoid" id="B3RXB3"/>
<proteinExistence type="predicted"/>
<dbReference type="PANTHER" id="PTHR44324:SF4">
    <property type="entry name" value="WD40 REPEAT DOMAIN 95"/>
    <property type="match status" value="1"/>
</dbReference>
<dbReference type="GO" id="GO:0005509">
    <property type="term" value="F:calcium ion binding"/>
    <property type="evidence" value="ECO:0007669"/>
    <property type="project" value="InterPro"/>
</dbReference>
<dbReference type="PANTHER" id="PTHR44324">
    <property type="entry name" value="WD40 REPEAT DOMAIN 95"/>
    <property type="match status" value="1"/>
</dbReference>
<dbReference type="PhylomeDB" id="B3RXB3"/>
<organism evidence="3 4">
    <name type="scientific">Trichoplax adhaerens</name>
    <name type="common">Trichoplax reptans</name>
    <dbReference type="NCBI Taxonomy" id="10228"/>
    <lineage>
        <taxon>Eukaryota</taxon>
        <taxon>Metazoa</taxon>
        <taxon>Placozoa</taxon>
        <taxon>Uniplacotomia</taxon>
        <taxon>Trichoplacea</taxon>
        <taxon>Trichoplacidae</taxon>
        <taxon>Trichoplax</taxon>
    </lineage>
</organism>
<gene>
    <name evidence="3" type="ORF">TRIADDRAFT_56148</name>
</gene>
<protein>
    <recommendedName>
        <fullName evidence="2">EF-hand domain-containing protein</fullName>
    </recommendedName>
</protein>
<dbReference type="HOGENOM" id="CLU_1663046_0_0_1"/>
<dbReference type="AlphaFoldDB" id="B3RXB3"/>
<keyword evidence="1" id="KW-0677">Repeat</keyword>
<dbReference type="GeneID" id="6753490"/>